<dbReference type="OrthoDB" id="3252095at2"/>
<dbReference type="Pfam" id="PF13349">
    <property type="entry name" value="DUF4097"/>
    <property type="match status" value="1"/>
</dbReference>
<evidence type="ECO:0000313" key="2">
    <source>
        <dbReference type="EMBL" id="TDP96742.1"/>
    </source>
</evidence>
<gene>
    <name evidence="2" type="ORF">EV186_104730</name>
</gene>
<reference evidence="2 3" key="1">
    <citation type="submission" date="2019-03" db="EMBL/GenBank/DDBJ databases">
        <title>Genomic Encyclopedia of Type Strains, Phase IV (KMG-IV): sequencing the most valuable type-strain genomes for metagenomic binning, comparative biology and taxonomic classification.</title>
        <authorList>
            <person name="Goeker M."/>
        </authorList>
    </citation>
    <scope>NUCLEOTIDE SEQUENCE [LARGE SCALE GENOMIC DNA]</scope>
    <source>
        <strain evidence="2 3">DSM 45361</strain>
    </source>
</reference>
<organism evidence="2 3">
    <name type="scientific">Labedaea rhizosphaerae</name>
    <dbReference type="NCBI Taxonomy" id="598644"/>
    <lineage>
        <taxon>Bacteria</taxon>
        <taxon>Bacillati</taxon>
        <taxon>Actinomycetota</taxon>
        <taxon>Actinomycetes</taxon>
        <taxon>Pseudonocardiales</taxon>
        <taxon>Pseudonocardiaceae</taxon>
        <taxon>Labedaea</taxon>
    </lineage>
</organism>
<sequence>MSTFLTPEPIIAKLTTGGARVRITASERQDTEVRVEPVDSTNATDVKVAAKTKVEFAAGELTIETVKAGAKDGSVAITVELPVGSQLVLNTAWSQVHAAGRLGDCTLAVASGRVELGHIGALRGDLADGELAVEHIAGTVDLQGGTAALRIDEVEGPVRYEGSTGTVSIGHALSDVELSGSSGSFDLDQADGNVTATAAHCPIRIGRLTCGQADLTNAAGGIEVGIPAGIHAEVDAESTKGTVRNSLTAQDNPAAATVKIRARTRRDDIVIHQA</sequence>
<comment type="caution">
    <text evidence="2">The sequence shown here is derived from an EMBL/GenBank/DDBJ whole genome shotgun (WGS) entry which is preliminary data.</text>
</comment>
<feature type="domain" description="DUF4097" evidence="1">
    <location>
        <begin position="14"/>
        <end position="247"/>
    </location>
</feature>
<dbReference type="EMBL" id="SNXZ01000004">
    <property type="protein sequence ID" value="TDP96742.1"/>
    <property type="molecule type" value="Genomic_DNA"/>
</dbReference>
<proteinExistence type="predicted"/>
<accession>A0A4R6S9Y0</accession>
<evidence type="ECO:0000259" key="1">
    <source>
        <dbReference type="Pfam" id="PF13349"/>
    </source>
</evidence>
<evidence type="ECO:0000313" key="3">
    <source>
        <dbReference type="Proteomes" id="UP000295444"/>
    </source>
</evidence>
<dbReference type="InterPro" id="IPR025164">
    <property type="entry name" value="Toastrack_DUF4097"/>
</dbReference>
<dbReference type="RefSeq" id="WP_133852051.1">
    <property type="nucleotide sequence ID" value="NZ_SNXZ01000004.1"/>
</dbReference>
<keyword evidence="3" id="KW-1185">Reference proteome</keyword>
<dbReference type="AlphaFoldDB" id="A0A4R6S9Y0"/>
<protein>
    <submittedName>
        <fullName evidence="2">Putative adhesin</fullName>
    </submittedName>
</protein>
<dbReference type="Proteomes" id="UP000295444">
    <property type="component" value="Unassembled WGS sequence"/>
</dbReference>
<name>A0A4R6S9Y0_LABRH</name>